<organism evidence="7 8">
    <name type="scientific">Stieleria varia</name>
    <dbReference type="NCBI Taxonomy" id="2528005"/>
    <lineage>
        <taxon>Bacteria</taxon>
        <taxon>Pseudomonadati</taxon>
        <taxon>Planctomycetota</taxon>
        <taxon>Planctomycetia</taxon>
        <taxon>Pirellulales</taxon>
        <taxon>Pirellulaceae</taxon>
        <taxon>Stieleria</taxon>
    </lineage>
</organism>
<reference evidence="7 8" key="1">
    <citation type="submission" date="2019-02" db="EMBL/GenBank/DDBJ databases">
        <title>Deep-cultivation of Planctomycetes and their phenomic and genomic characterization uncovers novel biology.</title>
        <authorList>
            <person name="Wiegand S."/>
            <person name="Jogler M."/>
            <person name="Boedeker C."/>
            <person name="Pinto D."/>
            <person name="Vollmers J."/>
            <person name="Rivas-Marin E."/>
            <person name="Kohn T."/>
            <person name="Peeters S.H."/>
            <person name="Heuer A."/>
            <person name="Rast P."/>
            <person name="Oberbeckmann S."/>
            <person name="Bunk B."/>
            <person name="Jeske O."/>
            <person name="Meyerdierks A."/>
            <person name="Storesund J.E."/>
            <person name="Kallscheuer N."/>
            <person name="Luecker S."/>
            <person name="Lage O.M."/>
            <person name="Pohl T."/>
            <person name="Merkel B.J."/>
            <person name="Hornburger P."/>
            <person name="Mueller R.-W."/>
            <person name="Bruemmer F."/>
            <person name="Labrenz M."/>
            <person name="Spormann A.M."/>
            <person name="Op Den Camp H."/>
            <person name="Overmann J."/>
            <person name="Amann R."/>
            <person name="Jetten M.S.M."/>
            <person name="Mascher T."/>
            <person name="Medema M.H."/>
            <person name="Devos D.P."/>
            <person name="Kaster A.-K."/>
            <person name="Ovreas L."/>
            <person name="Rohde M."/>
            <person name="Galperin M.Y."/>
            <person name="Jogler C."/>
        </authorList>
    </citation>
    <scope>NUCLEOTIDE SEQUENCE [LARGE SCALE GENOMIC DNA]</scope>
    <source>
        <strain evidence="7 8">Pla52n</strain>
    </source>
</reference>
<evidence type="ECO:0000256" key="3">
    <source>
        <dbReference type="ARBA" id="ARBA00022630"/>
    </source>
</evidence>
<name>A0A5C6B3R3_9BACT</name>
<evidence type="ECO:0000256" key="1">
    <source>
        <dbReference type="ARBA" id="ARBA00001974"/>
    </source>
</evidence>
<keyword evidence="8" id="KW-1185">Reference proteome</keyword>
<feature type="domain" description="Glucose-methanol-choline oxidoreductase C-terminal" evidence="6">
    <location>
        <begin position="486"/>
        <end position="548"/>
    </location>
</feature>
<dbReference type="SUPFAM" id="SSF51905">
    <property type="entry name" value="FAD/NAD(P)-binding domain"/>
    <property type="match status" value="1"/>
</dbReference>
<dbReference type="OrthoDB" id="9787779at2"/>
<dbReference type="InterPro" id="IPR007867">
    <property type="entry name" value="GMC_OxRtase_C"/>
</dbReference>
<dbReference type="Gene3D" id="3.50.50.60">
    <property type="entry name" value="FAD/NAD(P)-binding domain"/>
    <property type="match status" value="2"/>
</dbReference>
<dbReference type="Proteomes" id="UP000320176">
    <property type="component" value="Unassembled WGS sequence"/>
</dbReference>
<evidence type="ECO:0000313" key="7">
    <source>
        <dbReference type="EMBL" id="TWU06182.1"/>
    </source>
</evidence>
<comment type="caution">
    <text evidence="7">The sequence shown here is derived from an EMBL/GenBank/DDBJ whole genome shotgun (WGS) entry which is preliminary data.</text>
</comment>
<keyword evidence="5" id="KW-0560">Oxidoreductase</keyword>
<dbReference type="InterPro" id="IPR036188">
    <property type="entry name" value="FAD/NAD-bd_sf"/>
</dbReference>
<keyword evidence="3" id="KW-0285">Flavoprotein</keyword>
<protein>
    <submittedName>
        <fullName evidence="7">Choline dehydrogenase</fullName>
    </submittedName>
</protein>
<dbReference type="RefSeq" id="WP_146519299.1">
    <property type="nucleotide sequence ID" value="NZ_CP151726.1"/>
</dbReference>
<comment type="similarity">
    <text evidence="2">Belongs to the GMC oxidoreductase family.</text>
</comment>
<keyword evidence="4" id="KW-0274">FAD</keyword>
<evidence type="ECO:0000313" key="8">
    <source>
        <dbReference type="Proteomes" id="UP000320176"/>
    </source>
</evidence>
<gene>
    <name evidence="7" type="ORF">Pla52n_19020</name>
</gene>
<proteinExistence type="inferred from homology"/>
<accession>A0A5C6B3R3</accession>
<evidence type="ECO:0000256" key="5">
    <source>
        <dbReference type="ARBA" id="ARBA00023002"/>
    </source>
</evidence>
<dbReference type="InterPro" id="IPR051473">
    <property type="entry name" value="P2Ox-like"/>
</dbReference>
<evidence type="ECO:0000259" key="6">
    <source>
        <dbReference type="Pfam" id="PF05199"/>
    </source>
</evidence>
<dbReference type="PANTHER" id="PTHR42784:SF1">
    <property type="entry name" value="PYRANOSE 2-OXIDASE"/>
    <property type="match status" value="1"/>
</dbReference>
<dbReference type="AlphaFoldDB" id="A0A5C6B3R3"/>
<dbReference type="PANTHER" id="PTHR42784">
    <property type="entry name" value="PYRANOSE 2-OXIDASE"/>
    <property type="match status" value="1"/>
</dbReference>
<sequence length="556" mass="61779">MPFQNNYQNLVAEQSQAHTRLIRNYDGSNKDFDVIIIGSGIGGGILADDLADRLGSTHRILVVDAGSFIYPTHVYNISRVPNSSVARHFGVDNFFQNSSDLIFIGEKPQLAFGGRSVFWSGLIPQAQDWELEFFPPSIRADLKSKFLSLAGKSMNESISLGEKAAAIVEHFQNSNLNNDFEIQETPRAVHQPYLNADGTPRGEWFTEPTGVFNTAELLINQVGLTPGADQNGNGLFIKLNSFAESVNNVPFGWHEVKTTSTINGEQQSFYAPKVVIAAGSTESPKLINRSSVYQRLPDEVKQLVGFGLTDHPVSGESQAFVSSLGDAPRVDLSRRDHAKIIFYSRGELDANGHVKFPFNIEMNVNHEYWHLRNNDPSAERVSDDRSKTRVDIKFSFANCLDDANGIFSHANDGYQPEIRFKRFSALNDLLQSRFVAVAGWMKTKGEFFGLLNGTRDRVFAEFNDVDFITGEYGEGPGKQWPFGWGTVHHACGTLRMPWKENRNAGFNNESVVDENLELRHDSGVYVCDMSVLPISTAANPVRTLAGLAHRLSEHLG</sequence>
<dbReference type="EMBL" id="SJPN01000002">
    <property type="protein sequence ID" value="TWU06182.1"/>
    <property type="molecule type" value="Genomic_DNA"/>
</dbReference>
<dbReference type="Pfam" id="PF05199">
    <property type="entry name" value="GMC_oxred_C"/>
    <property type="match status" value="1"/>
</dbReference>
<evidence type="ECO:0000256" key="4">
    <source>
        <dbReference type="ARBA" id="ARBA00022827"/>
    </source>
</evidence>
<evidence type="ECO:0000256" key="2">
    <source>
        <dbReference type="ARBA" id="ARBA00010790"/>
    </source>
</evidence>
<comment type="cofactor">
    <cofactor evidence="1">
        <name>FAD</name>
        <dbReference type="ChEBI" id="CHEBI:57692"/>
    </cofactor>
</comment>
<dbReference type="GO" id="GO:0016614">
    <property type="term" value="F:oxidoreductase activity, acting on CH-OH group of donors"/>
    <property type="evidence" value="ECO:0007669"/>
    <property type="project" value="InterPro"/>
</dbReference>